<feature type="domain" description="PI3K/PI4K catalytic" evidence="9">
    <location>
        <begin position="147"/>
        <end position="558"/>
    </location>
</feature>
<name>A0AAV5GNW8_9BASI</name>
<feature type="compositionally biased region" description="Basic residues" evidence="8">
    <location>
        <begin position="314"/>
        <end position="327"/>
    </location>
</feature>
<dbReference type="PROSITE" id="PS50290">
    <property type="entry name" value="PI3_4_KINASE_3"/>
    <property type="match status" value="1"/>
</dbReference>
<keyword evidence="6" id="KW-0472">Membrane</keyword>
<dbReference type="InterPro" id="IPR000403">
    <property type="entry name" value="PI3/4_kinase_cat_dom"/>
</dbReference>
<accession>A0AAV5GNW8</accession>
<dbReference type="GO" id="GO:0005886">
    <property type="term" value="C:plasma membrane"/>
    <property type="evidence" value="ECO:0007669"/>
    <property type="project" value="UniProtKB-SubCell"/>
</dbReference>
<keyword evidence="11" id="KW-1185">Reference proteome</keyword>
<evidence type="ECO:0000256" key="2">
    <source>
        <dbReference type="ARBA" id="ARBA00022679"/>
    </source>
</evidence>
<sequence>MVLTEIERRPAAPSDSPTPAYAPATAESPAPPPLARPEPPSSHHLDLLLKRWTSFVAEHFGRRNGRESQGREADDEDPPLDKDAVVEVFDSVFSSARGMNAGEGTEELRSFDKGTGAAVETLDHQEVMSHDQFEALVDDVRRAITVGVHPRLNSKGSSGSYFARDRDGHTVGIFKPADEEPYGTLNPKFTKWVHRQFLSRIIPFGRACLIPGLSYLSESAASILDRHLETNIVPRTEIVTLSSAAFYYAWAERERAARTAEPLRAKEGSFQVFLKGFTAERIPVHSHAFAAADASAFFRRHPFPGRPVNPSTRNQKRNTQPKRHPRRGCFTSTLLCLCGRTGAERDEDDGDDGEAKPQPLRSEVYSTASQPAARESMALLEDGFDWTEEMMRSFREDLEKLVVLDFLMRNTDRGLDNFMLHPCACSAAGSPAAPHMHVAAIDNSLAFPHQHPLGWRSFTYGWLFLPLSLIGQPWSASTRQRFLHKLEDPTWWVSLKRELKTEFSKDAAFREEMFERQWAVVKGQGYNLAQSLRASEEADVPTTSQAQSTGSTSVSSDSHRPPLAERRSAPADSPQVPFPTSHPPHAARSAHIVAPVVKRHHHRSRSEVAPAAAPSQLPSTSLPSSGSIFRSPLDTLTRPLHQAADDAGQSEDAEETGVALMRRLDRVEALERRRLKRARRDPAVKEAMGELDEVDETEEAGVLSEGEANGGRKGPRRSKFGWFGGQAGTRAKSKRPFLSRRGWSDEQGHETARLLGPSVAEACEVDEEDDEEVEPARMSFSWYGGLNSTGYAH</sequence>
<feature type="compositionally biased region" description="Low complexity" evidence="8">
    <location>
        <begin position="11"/>
        <end position="28"/>
    </location>
</feature>
<dbReference type="GO" id="GO:0046854">
    <property type="term" value="P:phosphatidylinositol phosphate biosynthetic process"/>
    <property type="evidence" value="ECO:0007669"/>
    <property type="project" value="UniProtKB-UniRule"/>
</dbReference>
<gene>
    <name evidence="10" type="ORF">Rhopal_003963-T1</name>
</gene>
<feature type="region of interest" description="Disordered" evidence="8">
    <location>
        <begin position="691"/>
        <end position="751"/>
    </location>
</feature>
<comment type="catalytic activity">
    <reaction evidence="7">
        <text>a 1,2-diacyl-sn-glycero-3-phospho-(1D-myo-inositol) + ATP = a 1,2-diacyl-sn-glycero-3-phospho-(1D-myo-inositol 4-phosphate) + ADP + H(+)</text>
        <dbReference type="Rhea" id="RHEA:19877"/>
        <dbReference type="ChEBI" id="CHEBI:15378"/>
        <dbReference type="ChEBI" id="CHEBI:30616"/>
        <dbReference type="ChEBI" id="CHEBI:57880"/>
        <dbReference type="ChEBI" id="CHEBI:58178"/>
        <dbReference type="ChEBI" id="CHEBI:456216"/>
        <dbReference type="EC" id="2.7.1.67"/>
    </reaction>
</comment>
<feature type="region of interest" description="Disordered" evidence="8">
    <location>
        <begin position="302"/>
        <end position="327"/>
    </location>
</feature>
<dbReference type="EC" id="2.7.1.67" evidence="7"/>
<reference evidence="10 11" key="1">
    <citation type="submission" date="2021-12" db="EMBL/GenBank/DDBJ databases">
        <title>High titer production of polyol ester of fatty acids by Rhodotorula paludigena BS15 towards product separation-free biomass refinery.</title>
        <authorList>
            <person name="Mano J."/>
            <person name="Ono H."/>
            <person name="Tanaka T."/>
            <person name="Naito K."/>
            <person name="Sushida H."/>
            <person name="Ike M."/>
            <person name="Tokuyasu K."/>
            <person name="Kitaoka M."/>
        </authorList>
    </citation>
    <scope>NUCLEOTIDE SEQUENCE [LARGE SCALE GENOMIC DNA]</scope>
    <source>
        <strain evidence="10 11">BS15</strain>
    </source>
</reference>
<evidence type="ECO:0000256" key="5">
    <source>
        <dbReference type="ARBA" id="ARBA00022840"/>
    </source>
</evidence>
<dbReference type="InterPro" id="IPR039756">
    <property type="entry name" value="Lsb6/PI4K2"/>
</dbReference>
<dbReference type="GO" id="GO:0005768">
    <property type="term" value="C:endosome"/>
    <property type="evidence" value="ECO:0007669"/>
    <property type="project" value="UniProtKB-UniRule"/>
</dbReference>
<dbReference type="GO" id="GO:0005524">
    <property type="term" value="F:ATP binding"/>
    <property type="evidence" value="ECO:0007669"/>
    <property type="project" value="UniProtKB-UniRule"/>
</dbReference>
<keyword evidence="4 7" id="KW-0418">Kinase</keyword>
<comment type="similarity">
    <text evidence="7">Belongs to the PI3/PI4-kinase family.</text>
</comment>
<feature type="compositionally biased region" description="Basic and acidic residues" evidence="8">
    <location>
        <begin position="557"/>
        <end position="569"/>
    </location>
</feature>
<feature type="region of interest" description="Disordered" evidence="8">
    <location>
        <begin position="343"/>
        <end position="372"/>
    </location>
</feature>
<evidence type="ECO:0000256" key="8">
    <source>
        <dbReference type="SAM" id="MobiDB-lite"/>
    </source>
</evidence>
<feature type="region of interest" description="Disordered" evidence="8">
    <location>
        <begin position="533"/>
        <end position="632"/>
    </location>
</feature>
<dbReference type="PANTHER" id="PTHR12865">
    <property type="entry name" value="PHOSPHATIDYLINOSITOL 4-KINASE TYPE-II"/>
    <property type="match status" value="1"/>
</dbReference>
<evidence type="ECO:0000256" key="3">
    <source>
        <dbReference type="ARBA" id="ARBA00022741"/>
    </source>
</evidence>
<keyword evidence="3 7" id="KW-0547">Nucleotide-binding</keyword>
<evidence type="ECO:0000256" key="1">
    <source>
        <dbReference type="ARBA" id="ARBA00022475"/>
    </source>
</evidence>
<feature type="compositionally biased region" description="Low complexity" evidence="8">
    <location>
        <begin position="542"/>
        <end position="556"/>
    </location>
</feature>
<dbReference type="EMBL" id="BQKY01000007">
    <property type="protein sequence ID" value="GJN90949.1"/>
    <property type="molecule type" value="Genomic_DNA"/>
</dbReference>
<evidence type="ECO:0000259" key="9">
    <source>
        <dbReference type="PROSITE" id="PS50290"/>
    </source>
</evidence>
<protein>
    <recommendedName>
        <fullName evidence="7">Phosphatidylinositol 4-kinase</fullName>
        <ecNumber evidence="7">2.7.1.67</ecNumber>
    </recommendedName>
</protein>
<feature type="region of interest" description="Disordered" evidence="8">
    <location>
        <begin position="1"/>
        <end position="43"/>
    </location>
</feature>
<comment type="caution">
    <text evidence="10">The sequence shown here is derived from an EMBL/GenBank/DDBJ whole genome shotgun (WGS) entry which is preliminary data.</text>
</comment>
<dbReference type="GO" id="GO:0007032">
    <property type="term" value="P:endosome organization"/>
    <property type="evidence" value="ECO:0007669"/>
    <property type="project" value="TreeGrafter"/>
</dbReference>
<dbReference type="PANTHER" id="PTHR12865:SF1">
    <property type="entry name" value="PHOSPHATIDYLINOSITOL 4-KINASE TYPE 2"/>
    <property type="match status" value="1"/>
</dbReference>
<proteinExistence type="inferred from homology"/>
<dbReference type="Proteomes" id="UP001342314">
    <property type="component" value="Unassembled WGS sequence"/>
</dbReference>
<dbReference type="GO" id="GO:0000329">
    <property type="term" value="C:fungal-type vacuole membrane"/>
    <property type="evidence" value="ECO:0007669"/>
    <property type="project" value="TreeGrafter"/>
</dbReference>
<evidence type="ECO:0000313" key="10">
    <source>
        <dbReference type="EMBL" id="GJN90949.1"/>
    </source>
</evidence>
<keyword evidence="2 7" id="KW-0808">Transferase</keyword>
<dbReference type="AlphaFoldDB" id="A0AAV5GNW8"/>
<evidence type="ECO:0000256" key="4">
    <source>
        <dbReference type="ARBA" id="ARBA00022777"/>
    </source>
</evidence>
<evidence type="ECO:0000256" key="7">
    <source>
        <dbReference type="RuleBase" id="RU367084"/>
    </source>
</evidence>
<feature type="compositionally biased region" description="Basic and acidic residues" evidence="8">
    <location>
        <begin position="1"/>
        <end position="10"/>
    </location>
</feature>
<dbReference type="Pfam" id="PF00454">
    <property type="entry name" value="PI3_PI4_kinase"/>
    <property type="match status" value="1"/>
</dbReference>
<dbReference type="GO" id="GO:0007030">
    <property type="term" value="P:Golgi organization"/>
    <property type="evidence" value="ECO:0007669"/>
    <property type="project" value="TreeGrafter"/>
</dbReference>
<feature type="compositionally biased region" description="Pro residues" evidence="8">
    <location>
        <begin position="29"/>
        <end position="40"/>
    </location>
</feature>
<comment type="subcellular location">
    <subcellularLocation>
        <location evidence="7">Cell membrane</location>
        <topology evidence="7">Peripheral membrane protein</topology>
    </subcellularLocation>
    <subcellularLocation>
        <location evidence="7">Vacuole membrane</location>
        <topology evidence="7">Peripheral membrane protein</topology>
    </subcellularLocation>
</comment>
<feature type="region of interest" description="Disordered" evidence="8">
    <location>
        <begin position="63"/>
        <end position="83"/>
    </location>
</feature>
<evidence type="ECO:0000256" key="6">
    <source>
        <dbReference type="ARBA" id="ARBA00023136"/>
    </source>
</evidence>
<keyword evidence="1 7" id="KW-1003">Cell membrane</keyword>
<feature type="compositionally biased region" description="Basic and acidic residues" evidence="8">
    <location>
        <begin position="742"/>
        <end position="751"/>
    </location>
</feature>
<feature type="compositionally biased region" description="Basic and acidic residues" evidence="8">
    <location>
        <begin position="63"/>
        <end position="72"/>
    </location>
</feature>
<dbReference type="GO" id="GO:0005802">
    <property type="term" value="C:trans-Golgi network"/>
    <property type="evidence" value="ECO:0007669"/>
    <property type="project" value="TreeGrafter"/>
</dbReference>
<feature type="compositionally biased region" description="Low complexity" evidence="8">
    <location>
        <begin position="609"/>
        <end position="627"/>
    </location>
</feature>
<evidence type="ECO:0000313" key="11">
    <source>
        <dbReference type="Proteomes" id="UP001342314"/>
    </source>
</evidence>
<dbReference type="GO" id="GO:0004430">
    <property type="term" value="F:1-phosphatidylinositol 4-kinase activity"/>
    <property type="evidence" value="ECO:0007669"/>
    <property type="project" value="UniProtKB-UniRule"/>
</dbReference>
<organism evidence="10 11">
    <name type="scientific">Rhodotorula paludigena</name>
    <dbReference type="NCBI Taxonomy" id="86838"/>
    <lineage>
        <taxon>Eukaryota</taxon>
        <taxon>Fungi</taxon>
        <taxon>Dikarya</taxon>
        <taxon>Basidiomycota</taxon>
        <taxon>Pucciniomycotina</taxon>
        <taxon>Microbotryomycetes</taxon>
        <taxon>Sporidiobolales</taxon>
        <taxon>Sporidiobolaceae</taxon>
        <taxon>Rhodotorula</taxon>
    </lineage>
</organism>
<keyword evidence="5 7" id="KW-0067">ATP-binding</keyword>
<comment type="cofactor">
    <cofactor evidence="7">
        <name>Mg(2+)</name>
        <dbReference type="ChEBI" id="CHEBI:18420"/>
    </cofactor>
    <cofactor evidence="7">
        <name>Mn(2+)</name>
        <dbReference type="ChEBI" id="CHEBI:29035"/>
    </cofactor>
</comment>